<evidence type="ECO:0000256" key="1">
    <source>
        <dbReference type="ARBA" id="ARBA00004651"/>
    </source>
</evidence>
<dbReference type="PANTHER" id="PTHR30250:SF10">
    <property type="entry name" value="LIPOPOLYSACCHARIDE BIOSYNTHESIS PROTEIN WZXC"/>
    <property type="match status" value="1"/>
</dbReference>
<proteinExistence type="inferred from homology"/>
<dbReference type="PANTHER" id="PTHR30250">
    <property type="entry name" value="PST FAMILY PREDICTED COLANIC ACID TRANSPORTER"/>
    <property type="match status" value="1"/>
</dbReference>
<evidence type="ECO:0000256" key="5">
    <source>
        <dbReference type="ARBA" id="ARBA00022989"/>
    </source>
</evidence>
<feature type="transmembrane region" description="Helical" evidence="7">
    <location>
        <begin position="200"/>
        <end position="222"/>
    </location>
</feature>
<protein>
    <submittedName>
        <fullName evidence="8">Polysaccharide biosynthesis protein</fullName>
    </submittedName>
</protein>
<gene>
    <name evidence="8" type="ORF">SBA1_1170010</name>
</gene>
<sequence length="456" mass="48781">MRSQAEAAALPSLTLASADVSVSAPFCGETARGAIYLAARYGLGVIVGVGNMLVMTWWIGPHAYGLFVTAVGIVAFLAILARGGIDTYLVRSEAPDSRLYGTATTLILAASIGLGLAAASATPLLIHWYGSREFVPPYLALLMAIPVSALTGIPMAKLERGLEFRRIAGIELAGQSLGLVVAASLAWLHAGVWAPVMGQIAWQVFTLIAAGVCAAIPFRVCLEMKHARPMLSYGVGLTASLRTWQLRTLVNPLIVGRFVGAEGVAYVALAIRLAEALGSFRLAAGRMAIAALARLQHRREEFRRALEQALYLQVVTLGPLLCAFALMGPYFVQHVIGVRWMPSLRIFPFAAAGVLVNSVYNLQASALFVVGKQWLVMRSYVVHVLLLVVTTCILLPRLGLIGYGWAELVACGAYCLIHSGLATTVPISYQRLRPWVAGFVAGLFLVPVGYALLRLN</sequence>
<feature type="transmembrane region" description="Helical" evidence="7">
    <location>
        <begin position="402"/>
        <end position="423"/>
    </location>
</feature>
<keyword evidence="6 7" id="KW-0472">Membrane</keyword>
<dbReference type="Pfam" id="PF13440">
    <property type="entry name" value="Polysacc_synt_3"/>
    <property type="match status" value="1"/>
</dbReference>
<dbReference type="OrthoDB" id="149157at2"/>
<keyword evidence="4 7" id="KW-0812">Transmembrane</keyword>
<dbReference type="GO" id="GO:0005886">
    <property type="term" value="C:plasma membrane"/>
    <property type="evidence" value="ECO:0007669"/>
    <property type="project" value="UniProtKB-SubCell"/>
</dbReference>
<comment type="similarity">
    <text evidence="2">Belongs to the polysaccharide synthase family.</text>
</comment>
<feature type="transmembrane region" description="Helical" evidence="7">
    <location>
        <begin position="41"/>
        <end position="60"/>
    </location>
</feature>
<dbReference type="EMBL" id="OMOD01000021">
    <property type="protein sequence ID" value="SPF33416.1"/>
    <property type="molecule type" value="Genomic_DNA"/>
</dbReference>
<evidence type="ECO:0000256" key="7">
    <source>
        <dbReference type="SAM" id="Phobius"/>
    </source>
</evidence>
<comment type="subcellular location">
    <subcellularLocation>
        <location evidence="1">Cell membrane</location>
        <topology evidence="1">Multi-pass membrane protein</topology>
    </subcellularLocation>
</comment>
<keyword evidence="3" id="KW-1003">Cell membrane</keyword>
<dbReference type="AlphaFoldDB" id="A0A2U3K180"/>
<evidence type="ECO:0000313" key="8">
    <source>
        <dbReference type="EMBL" id="SPF33416.1"/>
    </source>
</evidence>
<dbReference type="Proteomes" id="UP000238701">
    <property type="component" value="Unassembled WGS sequence"/>
</dbReference>
<feature type="transmembrane region" description="Helical" evidence="7">
    <location>
        <begin position="435"/>
        <end position="453"/>
    </location>
</feature>
<keyword evidence="5 7" id="KW-1133">Transmembrane helix</keyword>
<feature type="transmembrane region" description="Helical" evidence="7">
    <location>
        <begin position="344"/>
        <end position="362"/>
    </location>
</feature>
<accession>A0A2U3K180</accession>
<feature type="transmembrane region" description="Helical" evidence="7">
    <location>
        <begin position="309"/>
        <end position="332"/>
    </location>
</feature>
<feature type="transmembrane region" description="Helical" evidence="7">
    <location>
        <begin position="374"/>
        <end position="396"/>
    </location>
</feature>
<feature type="transmembrane region" description="Helical" evidence="7">
    <location>
        <begin position="168"/>
        <end position="188"/>
    </location>
</feature>
<evidence type="ECO:0000313" key="9">
    <source>
        <dbReference type="Proteomes" id="UP000238701"/>
    </source>
</evidence>
<evidence type="ECO:0000256" key="4">
    <source>
        <dbReference type="ARBA" id="ARBA00022692"/>
    </source>
</evidence>
<reference evidence="9" key="1">
    <citation type="submission" date="2018-02" db="EMBL/GenBank/DDBJ databases">
        <authorList>
            <person name="Hausmann B."/>
        </authorList>
    </citation>
    <scope>NUCLEOTIDE SEQUENCE [LARGE SCALE GENOMIC DNA]</scope>
    <source>
        <strain evidence="9">Peat soil MAG SbA1</strain>
    </source>
</reference>
<feature type="transmembrane region" description="Helical" evidence="7">
    <location>
        <begin position="66"/>
        <end position="85"/>
    </location>
</feature>
<organism evidence="8 9">
    <name type="scientific">Candidatus Sulfotelmatobacter kueseliae</name>
    <dbReference type="NCBI Taxonomy" id="2042962"/>
    <lineage>
        <taxon>Bacteria</taxon>
        <taxon>Pseudomonadati</taxon>
        <taxon>Acidobacteriota</taxon>
        <taxon>Terriglobia</taxon>
        <taxon>Terriglobales</taxon>
        <taxon>Candidatus Korobacteraceae</taxon>
        <taxon>Candidatus Sulfotelmatobacter</taxon>
    </lineage>
</organism>
<feature type="transmembrane region" description="Helical" evidence="7">
    <location>
        <begin position="135"/>
        <end position="156"/>
    </location>
</feature>
<evidence type="ECO:0000256" key="2">
    <source>
        <dbReference type="ARBA" id="ARBA00007430"/>
    </source>
</evidence>
<evidence type="ECO:0000256" key="3">
    <source>
        <dbReference type="ARBA" id="ARBA00022475"/>
    </source>
</evidence>
<evidence type="ECO:0000256" key="6">
    <source>
        <dbReference type="ARBA" id="ARBA00023136"/>
    </source>
</evidence>
<name>A0A2U3K180_9BACT</name>
<dbReference type="InterPro" id="IPR050833">
    <property type="entry name" value="Poly_Biosynth_Transport"/>
</dbReference>
<feature type="transmembrane region" description="Helical" evidence="7">
    <location>
        <begin position="106"/>
        <end position="129"/>
    </location>
</feature>